<name>A0A1V9Y8B1_9STRA</name>
<dbReference type="EMBL" id="JNBS01004859">
    <property type="protein sequence ID" value="OQR81970.1"/>
    <property type="molecule type" value="Genomic_DNA"/>
</dbReference>
<gene>
    <name evidence="1" type="ORF">THRCLA_11247</name>
</gene>
<comment type="caution">
    <text evidence="1">The sequence shown here is derived from an EMBL/GenBank/DDBJ whole genome shotgun (WGS) entry which is preliminary data.</text>
</comment>
<evidence type="ECO:0000313" key="1">
    <source>
        <dbReference type="EMBL" id="OQR81970.1"/>
    </source>
</evidence>
<keyword evidence="2" id="KW-1185">Reference proteome</keyword>
<dbReference type="InterPro" id="IPR043519">
    <property type="entry name" value="NT_sf"/>
</dbReference>
<sequence length="568" mass="64889">MMSNLHKRKFFDEVNQIYALHQQKDRKNMDFFDYMVTKFNPIPNDPPPNMVFHQPDSIVQETKTYSEASAAVALISPEQNANLSPSSEEKMPFQRNNVEAPKSEAFVNETNLDHEDTMNQESVASSNIPVVSFGGPDTSFNSSTFSVATLDDSINYFPSLYCPPTQGNAHTMNHKTITSLAPESKSISSLMDYYDTDNYTELIPCYLFYKIHCSLHDTNLSHPYLLFCIQVLDQFLSSNSNAHAWTIKSCQIARVVFASLWSKRHQNHQKDIDIRDYTERGKILIGVTTPVWQIISDHWNKYKASLLHSDEFYVENQVALTLATNSRHVTKDYYQNTNSWLHSQDKLNIYGIKREIANSDVDVQALSPVGAYYLNSLPNDASNRTTLYSQRMYVPLESMSFAFKQLEANLRGFDSSVMLYPMGTFARGGCFLSVLDVLLLPTKKLTTIDQVTTALLQVNILEDKVRSVTPHRLIAPIRFKHILLLLDLKFYAPPKAFAAMIYFTGPESYVQFAFRNVLAECEADTRFETIFTKLTEKYGPTTLNEIIDEHAMCTLLGLSTYQDPRYRF</sequence>
<proteinExistence type="predicted"/>
<evidence type="ECO:0000313" key="2">
    <source>
        <dbReference type="Proteomes" id="UP000243217"/>
    </source>
</evidence>
<dbReference type="Proteomes" id="UP000243217">
    <property type="component" value="Unassembled WGS sequence"/>
</dbReference>
<accession>A0A1V9Y8B1</accession>
<reference evidence="1 2" key="1">
    <citation type="journal article" date="2014" name="Genome Biol. Evol.">
        <title>The secreted proteins of Achlya hypogyna and Thraustotheca clavata identify the ancestral oomycete secretome and reveal gene acquisitions by horizontal gene transfer.</title>
        <authorList>
            <person name="Misner I."/>
            <person name="Blouin N."/>
            <person name="Leonard G."/>
            <person name="Richards T.A."/>
            <person name="Lane C.E."/>
        </authorList>
    </citation>
    <scope>NUCLEOTIDE SEQUENCE [LARGE SCALE GENOMIC DNA]</scope>
    <source>
        <strain evidence="1 2">ATCC 34112</strain>
    </source>
</reference>
<dbReference type="OrthoDB" id="205514at2759"/>
<dbReference type="AlphaFoldDB" id="A0A1V9Y8B1"/>
<organism evidence="1 2">
    <name type="scientific">Thraustotheca clavata</name>
    <dbReference type="NCBI Taxonomy" id="74557"/>
    <lineage>
        <taxon>Eukaryota</taxon>
        <taxon>Sar</taxon>
        <taxon>Stramenopiles</taxon>
        <taxon>Oomycota</taxon>
        <taxon>Saprolegniomycetes</taxon>
        <taxon>Saprolegniales</taxon>
        <taxon>Achlyaceae</taxon>
        <taxon>Thraustotheca</taxon>
    </lineage>
</organism>
<dbReference type="SUPFAM" id="SSF81301">
    <property type="entry name" value="Nucleotidyltransferase"/>
    <property type="match status" value="1"/>
</dbReference>
<dbReference type="STRING" id="74557.A0A1V9Y8B1"/>
<protein>
    <submittedName>
        <fullName evidence="1">Uncharacterized protein</fullName>
    </submittedName>
</protein>